<dbReference type="SUPFAM" id="SSF52540">
    <property type="entry name" value="P-loop containing nucleoside triphosphate hydrolases"/>
    <property type="match status" value="1"/>
</dbReference>
<gene>
    <name evidence="6" type="ORF">HH308_05900</name>
</gene>
<dbReference type="PROSITE" id="PS00211">
    <property type="entry name" value="ABC_TRANSPORTER_1"/>
    <property type="match status" value="1"/>
</dbReference>
<reference evidence="6 7" key="1">
    <citation type="submission" date="2020-04" db="EMBL/GenBank/DDBJ databases">
        <title>Gordonia sp. nov. TBRC 11910.</title>
        <authorList>
            <person name="Suriyachadkun C."/>
        </authorList>
    </citation>
    <scope>NUCLEOTIDE SEQUENCE [LARGE SCALE GENOMIC DNA]</scope>
    <source>
        <strain evidence="6 7">TBRC 11910</strain>
    </source>
</reference>
<dbReference type="PROSITE" id="PS50893">
    <property type="entry name" value="ABC_TRANSPORTER_2"/>
    <property type="match status" value="1"/>
</dbReference>
<dbReference type="GO" id="GO:0005524">
    <property type="term" value="F:ATP binding"/>
    <property type="evidence" value="ECO:0007669"/>
    <property type="project" value="UniProtKB-KW"/>
</dbReference>
<dbReference type="InterPro" id="IPR003593">
    <property type="entry name" value="AAA+_ATPase"/>
</dbReference>
<protein>
    <submittedName>
        <fullName evidence="6">ATP-binding cassette domain-containing protein</fullName>
    </submittedName>
</protein>
<evidence type="ECO:0000256" key="1">
    <source>
        <dbReference type="ARBA" id="ARBA00005417"/>
    </source>
</evidence>
<name>A0A848KS09_9ACTN</name>
<keyword evidence="2" id="KW-0813">Transport</keyword>
<evidence type="ECO:0000256" key="3">
    <source>
        <dbReference type="ARBA" id="ARBA00022741"/>
    </source>
</evidence>
<dbReference type="AlphaFoldDB" id="A0A848KS09"/>
<keyword evidence="7" id="KW-1185">Reference proteome</keyword>
<comment type="similarity">
    <text evidence="1">Belongs to the ABC transporter superfamily.</text>
</comment>
<dbReference type="SMART" id="SM00382">
    <property type="entry name" value="AAA"/>
    <property type="match status" value="1"/>
</dbReference>
<sequence>MIDVVEVTKEYGDRSALRAVNLALPRAQLSYLLGRNGAGKSTLLRCLSGLTTPSTGTVLLDGRPIGDRADRARLVGIHLGGKRFPPGHTARRYLRFRAAAAGVGRSRVNAVLDDVGMTDHADRPLSGFSLGMAQRIGIAAALLPDPAALIFDEPHNGLDIVGIHWVRALLTDLAAGGRTVVVASHLLDEVARTADRVIMLDDGAVVADEPLSDFVGAATDLEEAYLIRTGRRIA</sequence>
<dbReference type="InterPro" id="IPR017871">
    <property type="entry name" value="ABC_transporter-like_CS"/>
</dbReference>
<dbReference type="InterPro" id="IPR027417">
    <property type="entry name" value="P-loop_NTPase"/>
</dbReference>
<keyword evidence="3" id="KW-0547">Nucleotide-binding</keyword>
<accession>A0A848KS09</accession>
<dbReference type="InterPro" id="IPR003439">
    <property type="entry name" value="ABC_transporter-like_ATP-bd"/>
</dbReference>
<evidence type="ECO:0000313" key="7">
    <source>
        <dbReference type="Proteomes" id="UP000550729"/>
    </source>
</evidence>
<dbReference type="Gene3D" id="3.40.50.300">
    <property type="entry name" value="P-loop containing nucleotide triphosphate hydrolases"/>
    <property type="match status" value="1"/>
</dbReference>
<evidence type="ECO:0000256" key="2">
    <source>
        <dbReference type="ARBA" id="ARBA00022448"/>
    </source>
</evidence>
<dbReference type="Proteomes" id="UP000550729">
    <property type="component" value="Unassembled WGS sequence"/>
</dbReference>
<organism evidence="6 7">
    <name type="scientific">Gordonia asplenii</name>
    <dbReference type="NCBI Taxonomy" id="2725283"/>
    <lineage>
        <taxon>Bacteria</taxon>
        <taxon>Bacillati</taxon>
        <taxon>Actinomycetota</taxon>
        <taxon>Actinomycetes</taxon>
        <taxon>Mycobacteriales</taxon>
        <taxon>Gordoniaceae</taxon>
        <taxon>Gordonia</taxon>
    </lineage>
</organism>
<evidence type="ECO:0000259" key="5">
    <source>
        <dbReference type="PROSITE" id="PS50893"/>
    </source>
</evidence>
<evidence type="ECO:0000313" key="6">
    <source>
        <dbReference type="EMBL" id="NMO00747.1"/>
    </source>
</evidence>
<dbReference type="EMBL" id="JABBNB010000005">
    <property type="protein sequence ID" value="NMO00747.1"/>
    <property type="molecule type" value="Genomic_DNA"/>
</dbReference>
<keyword evidence="4 6" id="KW-0067">ATP-binding</keyword>
<comment type="caution">
    <text evidence="6">The sequence shown here is derived from an EMBL/GenBank/DDBJ whole genome shotgun (WGS) entry which is preliminary data.</text>
</comment>
<dbReference type="Pfam" id="PF00005">
    <property type="entry name" value="ABC_tran"/>
    <property type="match status" value="1"/>
</dbReference>
<dbReference type="PANTHER" id="PTHR43335">
    <property type="entry name" value="ABC TRANSPORTER, ATP-BINDING PROTEIN"/>
    <property type="match status" value="1"/>
</dbReference>
<dbReference type="PANTHER" id="PTHR43335:SF4">
    <property type="entry name" value="ABC TRANSPORTER, ATP-BINDING PROTEIN"/>
    <property type="match status" value="1"/>
</dbReference>
<evidence type="ECO:0000256" key="4">
    <source>
        <dbReference type="ARBA" id="ARBA00022840"/>
    </source>
</evidence>
<proteinExistence type="inferred from homology"/>
<dbReference type="GO" id="GO:0016887">
    <property type="term" value="F:ATP hydrolysis activity"/>
    <property type="evidence" value="ECO:0007669"/>
    <property type="project" value="InterPro"/>
</dbReference>
<feature type="domain" description="ABC transporter" evidence="5">
    <location>
        <begin position="2"/>
        <end position="227"/>
    </location>
</feature>